<feature type="transmembrane region" description="Helical" evidence="9">
    <location>
        <begin position="134"/>
        <end position="152"/>
    </location>
</feature>
<feature type="transmembrane region" description="Helical" evidence="9">
    <location>
        <begin position="329"/>
        <end position="345"/>
    </location>
</feature>
<dbReference type="FunCoup" id="W5LPJ1">
    <property type="interactions" value="1950"/>
</dbReference>
<dbReference type="EC" id="2.4.1.-" evidence="9"/>
<keyword evidence="5 9" id="KW-0256">Endoplasmic reticulum</keyword>
<dbReference type="GO" id="GO:0005789">
    <property type="term" value="C:endoplasmic reticulum membrane"/>
    <property type="evidence" value="ECO:0007669"/>
    <property type="project" value="UniProtKB-SubCell"/>
</dbReference>
<evidence type="ECO:0000256" key="2">
    <source>
        <dbReference type="ARBA" id="ARBA00022676"/>
    </source>
</evidence>
<dbReference type="Ensembl" id="ENSAMXT00000021783.2">
    <property type="protein sequence ID" value="ENSAMXP00000021783.2"/>
    <property type="gene ID" value="ENSAMXG00000021163.2"/>
</dbReference>
<evidence type="ECO:0000256" key="7">
    <source>
        <dbReference type="ARBA" id="ARBA00023136"/>
    </source>
</evidence>
<evidence type="ECO:0000256" key="8">
    <source>
        <dbReference type="ARBA" id="ARBA00093333"/>
    </source>
</evidence>
<keyword evidence="6 9" id="KW-1133">Transmembrane helix</keyword>
<dbReference type="eggNOG" id="KOG1771">
    <property type="taxonomic scope" value="Eukaryota"/>
</dbReference>
<evidence type="ECO:0000256" key="1">
    <source>
        <dbReference type="ARBA" id="ARBA00004477"/>
    </source>
</evidence>
<dbReference type="PANTHER" id="PTHR22760:SF4">
    <property type="entry name" value="GPI MANNOSYLTRANSFERASE 3"/>
    <property type="match status" value="1"/>
</dbReference>
<dbReference type="AlphaFoldDB" id="W5LPJ1"/>
<evidence type="ECO:0000256" key="3">
    <source>
        <dbReference type="ARBA" id="ARBA00022679"/>
    </source>
</evidence>
<feature type="transmembrane region" description="Helical" evidence="9">
    <location>
        <begin position="377"/>
        <end position="394"/>
    </location>
</feature>
<comment type="subcellular location">
    <subcellularLocation>
        <location evidence="1 9">Endoplasmic reticulum membrane</location>
        <topology evidence="1 9">Multi-pass membrane protein</topology>
    </subcellularLocation>
</comment>
<keyword evidence="2 9" id="KW-0328">Glycosyltransferase</keyword>
<evidence type="ECO:0000313" key="10">
    <source>
        <dbReference type="Ensembl" id="ENSAMXP00000021783.2"/>
    </source>
</evidence>
<reference evidence="11" key="1">
    <citation type="submission" date="2013-03" db="EMBL/GenBank/DDBJ databases">
        <authorList>
            <person name="Jeffery W."/>
            <person name="Warren W."/>
            <person name="Wilson R.K."/>
        </authorList>
    </citation>
    <scope>NUCLEOTIDE SEQUENCE</scope>
    <source>
        <strain evidence="11">female</strain>
    </source>
</reference>
<keyword evidence="3" id="KW-0808">Transferase</keyword>
<sequence length="533" mass="61635">MKLPAVMERIRARVPFTVSGSSEPVKLRARKSKLYSKNPAGLREHGFFGLSVTVISVIFRLVNCLLVQTSFVPDEFWQSLEVSHRMVFKYGYETWEWKEGIRGYSYPLLFSVIYKILYLLSYDTVQLLILLPRVLQAILAAFADAKLYYLILKLENPEVAKWTYFCQLCSWFTWYCCTRTLTNSMETSLTVLALCYFPLHGTKTQNSWKYLSLVSLAVIIRPTALIAWLPLLLHHLWREENKLRLITQQGLPVAAITLLLSTLIDCIFYGKWIFVQWNFLKFNIVHNVAEFYGTHPWHWYFTQGFVVIIGPHLPLFLHGCTLASKRHRVLLISIVWTLLVYSFLAHKEFRFIYPVLPFCMIFCGMSLVKLRSWRKTAAGALVVMNLIPALYTGLVHQRGVLDVMGHLQHLCDITDPQDSPAPEVLFLMPCHSTPLYSHLHCPIKLRFLECPPDLTGSENYVEEAAVFYSDPLQWLRMAFPYKSTLPSQVVLFDSLEKEISAFLDGNRFVKQAEVFHTHFPEGRVGKKILIYGQ</sequence>
<dbReference type="Bgee" id="ENSAMXG00000021163">
    <property type="expression patterns" value="Expressed in intestine and 14 other cell types or tissues"/>
</dbReference>
<dbReference type="GO" id="GO:0000026">
    <property type="term" value="F:alpha-1,2-mannosyltransferase activity"/>
    <property type="evidence" value="ECO:0007669"/>
    <property type="project" value="TreeGrafter"/>
</dbReference>
<comment type="similarity">
    <text evidence="9">Belongs to the glycosyltransferase 22 family.</text>
</comment>
<feature type="transmembrane region" description="Helical" evidence="9">
    <location>
        <begin position="210"/>
        <end position="233"/>
    </location>
</feature>
<reference evidence="10" key="3">
    <citation type="submission" date="2025-08" db="UniProtKB">
        <authorList>
            <consortium name="Ensembl"/>
        </authorList>
    </citation>
    <scope>IDENTIFICATION</scope>
</reference>
<evidence type="ECO:0000313" key="11">
    <source>
        <dbReference type="Proteomes" id="UP000018467"/>
    </source>
</evidence>
<dbReference type="GeneTree" id="ENSGT00950000183090"/>
<reference evidence="10" key="4">
    <citation type="submission" date="2025-09" db="UniProtKB">
        <authorList>
            <consortium name="Ensembl"/>
        </authorList>
    </citation>
    <scope>IDENTIFICATION</scope>
</reference>
<accession>W5LPJ1</accession>
<proteinExistence type="inferred from homology"/>
<evidence type="ECO:0000256" key="9">
    <source>
        <dbReference type="RuleBase" id="RU363075"/>
    </source>
</evidence>
<feature type="transmembrane region" description="Helical" evidence="9">
    <location>
        <begin position="297"/>
        <end position="317"/>
    </location>
</feature>
<dbReference type="Proteomes" id="UP000018467">
    <property type="component" value="Unassembled WGS sequence"/>
</dbReference>
<feature type="transmembrane region" description="Helical" evidence="9">
    <location>
        <begin position="104"/>
        <end position="122"/>
    </location>
</feature>
<reference evidence="11" key="2">
    <citation type="journal article" date="2014" name="Nat. Commun.">
        <title>The cavefish genome reveals candidate genes for eye loss.</title>
        <authorList>
            <person name="McGaugh S.E."/>
            <person name="Gross J.B."/>
            <person name="Aken B."/>
            <person name="Blin M."/>
            <person name="Borowsky R."/>
            <person name="Chalopin D."/>
            <person name="Hinaux H."/>
            <person name="Jeffery W.R."/>
            <person name="Keene A."/>
            <person name="Ma L."/>
            <person name="Minx P."/>
            <person name="Murphy D."/>
            <person name="O'Quin K.E."/>
            <person name="Retaux S."/>
            <person name="Rohner N."/>
            <person name="Searle S.M."/>
            <person name="Stahl B.A."/>
            <person name="Tabin C."/>
            <person name="Volff J.N."/>
            <person name="Yoshizawa M."/>
            <person name="Warren W.C."/>
        </authorList>
    </citation>
    <scope>NUCLEOTIDE SEQUENCE [LARGE SCALE GENOMIC DNA]</scope>
    <source>
        <strain evidence="11">female</strain>
    </source>
</reference>
<evidence type="ECO:0000256" key="5">
    <source>
        <dbReference type="ARBA" id="ARBA00022824"/>
    </source>
</evidence>
<evidence type="ECO:0000256" key="6">
    <source>
        <dbReference type="ARBA" id="ARBA00022989"/>
    </source>
</evidence>
<dbReference type="GO" id="GO:0006506">
    <property type="term" value="P:GPI anchor biosynthetic process"/>
    <property type="evidence" value="ECO:0007669"/>
    <property type="project" value="TreeGrafter"/>
</dbReference>
<protein>
    <recommendedName>
        <fullName evidence="9">Mannosyltransferase</fullName>
        <ecNumber evidence="9">2.4.1.-</ecNumber>
    </recommendedName>
</protein>
<evidence type="ECO:0000256" key="4">
    <source>
        <dbReference type="ARBA" id="ARBA00022692"/>
    </source>
</evidence>
<keyword evidence="7 9" id="KW-0472">Membrane</keyword>
<feature type="transmembrane region" description="Helical" evidence="9">
    <location>
        <begin position="253"/>
        <end position="277"/>
    </location>
</feature>
<keyword evidence="11" id="KW-1185">Reference proteome</keyword>
<dbReference type="InterPro" id="IPR005599">
    <property type="entry name" value="GPI_mannosylTrfase"/>
</dbReference>
<dbReference type="PANTHER" id="PTHR22760">
    <property type="entry name" value="GLYCOSYLTRANSFERASE"/>
    <property type="match status" value="1"/>
</dbReference>
<organism evidence="10 11">
    <name type="scientific">Astyanax mexicanus</name>
    <name type="common">Blind cave fish</name>
    <name type="synonym">Astyanax fasciatus mexicanus</name>
    <dbReference type="NCBI Taxonomy" id="7994"/>
    <lineage>
        <taxon>Eukaryota</taxon>
        <taxon>Metazoa</taxon>
        <taxon>Chordata</taxon>
        <taxon>Craniata</taxon>
        <taxon>Vertebrata</taxon>
        <taxon>Euteleostomi</taxon>
        <taxon>Actinopterygii</taxon>
        <taxon>Neopterygii</taxon>
        <taxon>Teleostei</taxon>
        <taxon>Ostariophysi</taxon>
        <taxon>Characiformes</taxon>
        <taxon>Characoidei</taxon>
        <taxon>Acestrorhamphidae</taxon>
        <taxon>Acestrorhamphinae</taxon>
        <taxon>Astyanax</taxon>
    </lineage>
</organism>
<dbReference type="HOGENOM" id="CLU_012353_2_0_1"/>
<feature type="transmembrane region" description="Helical" evidence="9">
    <location>
        <begin position="47"/>
        <end position="71"/>
    </location>
</feature>
<comment type="function">
    <text evidence="8">Alpha-1,2-mannosyltransferase that catalyzes the transfer of the third mannose, via an alpha-1,2 bond, from a dolichol-phosphate-mannose (Dol-P-Man) to an alpha-D-Man-(1-&gt;6)-2-PEtn-alpha-D-Man-(1-&gt;4)-alpha-D-GlcN-(1-&gt;6)-(1-radyl,2-acyl-sn-glycero-3-phospho)-2-acyl-inositol intermediate to generate an alpha-D-Man-(1-&gt;2)-alpha-D-Man-(1-&gt;6)-2-PEtn-alpha-D-Man-(1-&gt;4)-alpha-D-GlcN-(1-&gt;6)-(1-radyl,2-acyl-sn-glycero-3-phospho)-2-acyl-inositol (also termed H6) and participates in the nineth step of the glycosylphosphatidylinositol-anchor biosynthesis. May also add the third mannose to an alpha-D-Man-(1-&gt;6)-alpha-D-Man-(1-&gt;4)-alpha-D-GlcN-(1-&gt;6)-(1-radyl,2-acyl-sn-glycero-3-phospho)-2-acyl-inositol (also termed H3) intermediate generating an alpha-D-Man-(1-&gt;2)-alpha-D-Man-(1-&gt;6)-alpha-D-Man-(1-&gt;4)-alpha-D-GlcN-(1-&gt;6)-(1-radyl,2-acyl-sn-glycero-3-phospho)-2-acyl-inositol (also termed H4).</text>
</comment>
<name>W5LPJ1_ASTMX</name>
<dbReference type="Pfam" id="PF03901">
    <property type="entry name" value="Glyco_transf_22"/>
    <property type="match status" value="1"/>
</dbReference>
<dbReference type="InParanoid" id="W5LPJ1"/>
<feature type="transmembrane region" description="Helical" evidence="9">
    <location>
        <begin position="351"/>
        <end position="370"/>
    </location>
</feature>
<keyword evidence="4 9" id="KW-0812">Transmembrane</keyword>
<dbReference type="STRING" id="7994.ENSAMXP00000021783"/>